<keyword evidence="2" id="KW-1185">Reference proteome</keyword>
<evidence type="ECO:0000313" key="2">
    <source>
        <dbReference type="Proteomes" id="UP000218811"/>
    </source>
</evidence>
<organism evidence="1 2">
    <name type="scientific">Wolfiporia cocos (strain MD-104)</name>
    <name type="common">Brown rot fungus</name>
    <dbReference type="NCBI Taxonomy" id="742152"/>
    <lineage>
        <taxon>Eukaryota</taxon>
        <taxon>Fungi</taxon>
        <taxon>Dikarya</taxon>
        <taxon>Basidiomycota</taxon>
        <taxon>Agaricomycotina</taxon>
        <taxon>Agaricomycetes</taxon>
        <taxon>Polyporales</taxon>
        <taxon>Phaeolaceae</taxon>
        <taxon>Wolfiporia</taxon>
    </lineage>
</organism>
<dbReference type="Proteomes" id="UP000218811">
    <property type="component" value="Unassembled WGS sequence"/>
</dbReference>
<reference evidence="1 2" key="1">
    <citation type="journal article" date="2012" name="Science">
        <title>The Paleozoic origin of enzymatic lignin decomposition reconstructed from 31 fungal genomes.</title>
        <authorList>
            <person name="Floudas D."/>
            <person name="Binder M."/>
            <person name="Riley R."/>
            <person name="Barry K."/>
            <person name="Blanchette R.A."/>
            <person name="Henrissat B."/>
            <person name="Martinez A.T."/>
            <person name="Otillar R."/>
            <person name="Spatafora J.W."/>
            <person name="Yadav J.S."/>
            <person name="Aerts A."/>
            <person name="Benoit I."/>
            <person name="Boyd A."/>
            <person name="Carlson A."/>
            <person name="Copeland A."/>
            <person name="Coutinho P.M."/>
            <person name="de Vries R.P."/>
            <person name="Ferreira P."/>
            <person name="Findley K."/>
            <person name="Foster B."/>
            <person name="Gaskell J."/>
            <person name="Glotzer D."/>
            <person name="Gorecki P."/>
            <person name="Heitman J."/>
            <person name="Hesse C."/>
            <person name="Hori C."/>
            <person name="Igarashi K."/>
            <person name="Jurgens J.A."/>
            <person name="Kallen N."/>
            <person name="Kersten P."/>
            <person name="Kohler A."/>
            <person name="Kuees U."/>
            <person name="Kumar T.K.A."/>
            <person name="Kuo A."/>
            <person name="LaButti K."/>
            <person name="Larrondo L.F."/>
            <person name="Lindquist E."/>
            <person name="Ling A."/>
            <person name="Lombard V."/>
            <person name="Lucas S."/>
            <person name="Lundell T."/>
            <person name="Martin R."/>
            <person name="McLaughlin D.J."/>
            <person name="Morgenstern I."/>
            <person name="Morin E."/>
            <person name="Murat C."/>
            <person name="Nagy L.G."/>
            <person name="Nolan M."/>
            <person name="Ohm R.A."/>
            <person name="Patyshakuliyeva A."/>
            <person name="Rokas A."/>
            <person name="Ruiz-Duenas F.J."/>
            <person name="Sabat G."/>
            <person name="Salamov A."/>
            <person name="Samejima M."/>
            <person name="Schmutz J."/>
            <person name="Slot J.C."/>
            <person name="St John F."/>
            <person name="Stenlid J."/>
            <person name="Sun H."/>
            <person name="Sun S."/>
            <person name="Syed K."/>
            <person name="Tsang A."/>
            <person name="Wiebenga A."/>
            <person name="Young D."/>
            <person name="Pisabarro A."/>
            <person name="Eastwood D.C."/>
            <person name="Martin F."/>
            <person name="Cullen D."/>
            <person name="Grigoriev I.V."/>
            <person name="Hibbett D.S."/>
        </authorList>
    </citation>
    <scope>NUCLEOTIDE SEQUENCE [LARGE SCALE GENOMIC DNA]</scope>
    <source>
        <strain evidence="1 2">MD-104</strain>
    </source>
</reference>
<gene>
    <name evidence="1" type="ORF">WOLCODRAFT_27546</name>
</gene>
<evidence type="ECO:0000313" key="1">
    <source>
        <dbReference type="EMBL" id="PCH34959.1"/>
    </source>
</evidence>
<protein>
    <submittedName>
        <fullName evidence="1">Uncharacterized protein</fullName>
    </submittedName>
</protein>
<dbReference type="AlphaFoldDB" id="A0A2H3J889"/>
<accession>A0A2H3J889</accession>
<sequence>MVLNRSRPRLFAFIRVASTCTSAMTEVMTISEAEALGYKFPFDILNLQRRNKEGHLSDYQLVPCSHGKEKAYFCQQWCGY</sequence>
<proteinExistence type="predicted"/>
<name>A0A2H3J889_WOLCO</name>
<dbReference type="EMBL" id="KB467843">
    <property type="protein sequence ID" value="PCH34959.1"/>
    <property type="molecule type" value="Genomic_DNA"/>
</dbReference>